<evidence type="ECO:0000256" key="1">
    <source>
        <dbReference type="ARBA" id="ARBA00009353"/>
    </source>
</evidence>
<sequence length="473" mass="51432">MAVFTHTAEAPYSLDTVFSWHMRPGALTRLSPEWAQEVVEESHPPLTPGTRARMKTSVPGTRGVVRVPFVCEHAAGPEPFSFVDRMTTGPLHSWTHTHRFIAAADPAACRIDDRIDYHLAAPSGRLSEGFDTLAMDAVLTNTFEARTRRLLGDLDFQADLTRRTGGAPRRILIAGASGLLGRQVAALLSTAGHEVRRLVRTTPWREDEVRWNPGLGLLDARALAWADVVICLSGASIGTRFTERARERILSSRLDSTRLLVLTMEQLDPADRPDTFVCASAVGYYGAERGDERLTESADSGDGFLAEVCRRWETEAARAEELGVRRVSIRTGVVLTSLGGPLRLQLPLYLTGLGGRLGTGDQWLSWVSLDDIAQIYARAALDDLMSGPVNAVAPEPVRQREFAQTLGDLLSMPSALPVPPLAPTLLLGPQAARELALADQRVVPEALTGADYTFRHPTLRAALASTLGCPPED</sequence>
<dbReference type="Gene3D" id="3.30.530.20">
    <property type="match status" value="1"/>
</dbReference>
<evidence type="ECO:0000259" key="2">
    <source>
        <dbReference type="Pfam" id="PF01370"/>
    </source>
</evidence>
<name>A0ABP8IZW7_9MICO</name>
<evidence type="ECO:0000313" key="5">
    <source>
        <dbReference type="Proteomes" id="UP001500642"/>
    </source>
</evidence>
<dbReference type="InterPro" id="IPR023393">
    <property type="entry name" value="START-like_dom_sf"/>
</dbReference>
<dbReference type="PANTHER" id="PTHR11092:SF0">
    <property type="entry name" value="EPIMERASE FAMILY PROTEIN SDR39U1"/>
    <property type="match status" value="1"/>
</dbReference>
<dbReference type="InterPro" id="IPR036291">
    <property type="entry name" value="NAD(P)-bd_dom_sf"/>
</dbReference>
<feature type="domain" description="DUF1731" evidence="3">
    <location>
        <begin position="418"/>
        <end position="464"/>
    </location>
</feature>
<comment type="similarity">
    <text evidence="1">Belongs to the NAD(P)-dependent epimerase/dehydratase family. SDR39U1 subfamily.</text>
</comment>
<dbReference type="InterPro" id="IPR010099">
    <property type="entry name" value="SDR39U1"/>
</dbReference>
<dbReference type="RefSeq" id="WP_345029006.1">
    <property type="nucleotide sequence ID" value="NZ_BAABGL010000002.1"/>
</dbReference>
<evidence type="ECO:0000313" key="4">
    <source>
        <dbReference type="EMBL" id="GAA4382436.1"/>
    </source>
</evidence>
<dbReference type="InterPro" id="IPR013549">
    <property type="entry name" value="DUF1731"/>
</dbReference>
<dbReference type="Pfam" id="PF01370">
    <property type="entry name" value="Epimerase"/>
    <property type="match status" value="1"/>
</dbReference>
<dbReference type="Gene3D" id="3.40.50.720">
    <property type="entry name" value="NAD(P)-binding Rossmann-like Domain"/>
    <property type="match status" value="1"/>
</dbReference>
<dbReference type="NCBIfam" id="TIGR01777">
    <property type="entry name" value="yfcH"/>
    <property type="match status" value="1"/>
</dbReference>
<dbReference type="SUPFAM" id="SSF51735">
    <property type="entry name" value="NAD(P)-binding Rossmann-fold domains"/>
    <property type="match status" value="1"/>
</dbReference>
<keyword evidence="5" id="KW-1185">Reference proteome</keyword>
<feature type="domain" description="NAD-dependent epimerase/dehydratase" evidence="2">
    <location>
        <begin position="171"/>
        <end position="380"/>
    </location>
</feature>
<comment type="caution">
    <text evidence="4">The sequence shown here is derived from an EMBL/GenBank/DDBJ whole genome shotgun (WGS) entry which is preliminary data.</text>
</comment>
<dbReference type="Pfam" id="PF08338">
    <property type="entry name" value="DUF1731"/>
    <property type="match status" value="1"/>
</dbReference>
<proteinExistence type="inferred from homology"/>
<dbReference type="SUPFAM" id="SSF55961">
    <property type="entry name" value="Bet v1-like"/>
    <property type="match status" value="1"/>
</dbReference>
<evidence type="ECO:0000259" key="3">
    <source>
        <dbReference type="Pfam" id="PF08338"/>
    </source>
</evidence>
<dbReference type="Proteomes" id="UP001500642">
    <property type="component" value="Unassembled WGS sequence"/>
</dbReference>
<dbReference type="EMBL" id="BAABGL010000002">
    <property type="protein sequence ID" value="GAA4382436.1"/>
    <property type="molecule type" value="Genomic_DNA"/>
</dbReference>
<dbReference type="PANTHER" id="PTHR11092">
    <property type="entry name" value="SUGAR NUCLEOTIDE EPIMERASE RELATED"/>
    <property type="match status" value="1"/>
</dbReference>
<organism evidence="4 5">
    <name type="scientific">Brevibacterium pityocampae</name>
    <dbReference type="NCBI Taxonomy" id="506594"/>
    <lineage>
        <taxon>Bacteria</taxon>
        <taxon>Bacillati</taxon>
        <taxon>Actinomycetota</taxon>
        <taxon>Actinomycetes</taxon>
        <taxon>Micrococcales</taxon>
        <taxon>Brevibacteriaceae</taxon>
        <taxon>Brevibacterium</taxon>
    </lineage>
</organism>
<accession>A0ABP8IZW7</accession>
<protein>
    <submittedName>
        <fullName evidence="4">TIGR01777 family oxidoreductase</fullName>
    </submittedName>
</protein>
<gene>
    <name evidence="4" type="ORF">GCM10023167_00890</name>
</gene>
<reference evidence="5" key="1">
    <citation type="journal article" date="2019" name="Int. J. Syst. Evol. Microbiol.">
        <title>The Global Catalogue of Microorganisms (GCM) 10K type strain sequencing project: providing services to taxonomists for standard genome sequencing and annotation.</title>
        <authorList>
            <consortium name="The Broad Institute Genomics Platform"/>
            <consortium name="The Broad Institute Genome Sequencing Center for Infectious Disease"/>
            <person name="Wu L."/>
            <person name="Ma J."/>
        </authorList>
    </citation>
    <scope>NUCLEOTIDE SEQUENCE [LARGE SCALE GENOMIC DNA]</scope>
    <source>
        <strain evidence="5">JCM 17808</strain>
    </source>
</reference>
<dbReference type="InterPro" id="IPR001509">
    <property type="entry name" value="Epimerase_deHydtase"/>
</dbReference>